<evidence type="ECO:0000313" key="2">
    <source>
        <dbReference type="EMBL" id="TMQ57556.1"/>
    </source>
</evidence>
<evidence type="ECO:0000256" key="1">
    <source>
        <dbReference type="SAM" id="SignalP"/>
    </source>
</evidence>
<feature type="chain" id="PRO_5022191763" evidence="1">
    <location>
        <begin position="30"/>
        <end position="498"/>
    </location>
</feature>
<evidence type="ECO:0000313" key="3">
    <source>
        <dbReference type="Proteomes" id="UP000316852"/>
    </source>
</evidence>
<gene>
    <name evidence="2" type="ORF">E6K76_10140</name>
</gene>
<comment type="caution">
    <text evidence="2">The sequence shown here is derived from an EMBL/GenBank/DDBJ whole genome shotgun (WGS) entry which is preliminary data.</text>
</comment>
<proteinExistence type="predicted"/>
<protein>
    <submittedName>
        <fullName evidence="2">Uncharacterized protein</fullName>
    </submittedName>
</protein>
<sequence length="498" mass="55157">MPHRSIRMRFWPCAAALLAAAITASTVSATPEEDRTYLRNKISFRYLAQPNQTASVPVVLDNIGIWRGTETGAFWSNANIPGLKSVVRALLQEPGRGGDASLQYVASQIIKVLNKPVIIMLLDDTGPPMTGAAYGQWDACTDHHGHAWPCAFNFATHDDQLANCARELHQAVPARHDAWAGQMALGQAVFNGDTDWATSTFIHELVHTQDRSDGRAHMFWMSSRPYHYGADGTHYGVEAVPNLAATYQEGIANTLRLVVHGPRRQRMFDWFANNDIVYVEKALHPEGTGVGDTIPCDTPVIPPSDDVWLYNQLQRAGVHEIAPSGDPPAGPDYAYYRIRDLPPRFIVHNEYILALTFSEYARHMGLPRFMAALQANDATLFRVSTSPIAQLYNSLCLAGLNGRPLSSVTGVNEAGPKPYLIPLAYADYFTGYTSRSKTDYASIFENMLRPEWVDLYWDGYKDEVRAAAPIDRTHRPNFGDLTTIAITLGVNQSEPDAP</sequence>
<accession>A0A538T1P8</accession>
<dbReference type="AlphaFoldDB" id="A0A538T1P8"/>
<feature type="signal peptide" evidence="1">
    <location>
        <begin position="1"/>
        <end position="29"/>
    </location>
</feature>
<dbReference type="Proteomes" id="UP000316852">
    <property type="component" value="Unassembled WGS sequence"/>
</dbReference>
<reference evidence="2 3" key="1">
    <citation type="journal article" date="2019" name="Nat. Microbiol.">
        <title>Mediterranean grassland soil C-N compound turnover is dependent on rainfall and depth, and is mediated by genomically divergent microorganisms.</title>
        <authorList>
            <person name="Diamond S."/>
            <person name="Andeer P.F."/>
            <person name="Li Z."/>
            <person name="Crits-Christoph A."/>
            <person name="Burstein D."/>
            <person name="Anantharaman K."/>
            <person name="Lane K.R."/>
            <person name="Thomas B.C."/>
            <person name="Pan C."/>
            <person name="Northen T.R."/>
            <person name="Banfield J.F."/>
        </authorList>
    </citation>
    <scope>NUCLEOTIDE SEQUENCE [LARGE SCALE GENOMIC DNA]</scope>
    <source>
        <strain evidence="2">WS_6</strain>
    </source>
</reference>
<keyword evidence="1" id="KW-0732">Signal</keyword>
<dbReference type="EMBL" id="VBOW01000061">
    <property type="protein sequence ID" value="TMQ57556.1"/>
    <property type="molecule type" value="Genomic_DNA"/>
</dbReference>
<organism evidence="2 3">
    <name type="scientific">Eiseniibacteriota bacterium</name>
    <dbReference type="NCBI Taxonomy" id="2212470"/>
    <lineage>
        <taxon>Bacteria</taxon>
        <taxon>Candidatus Eiseniibacteriota</taxon>
    </lineage>
</organism>
<name>A0A538T1P8_UNCEI</name>